<reference evidence="2" key="1">
    <citation type="submission" date="2021-01" db="EMBL/GenBank/DDBJ databases">
        <title>Whole genome shotgun sequence of Actinoplanes siamensis NBRC 109076.</title>
        <authorList>
            <person name="Komaki H."/>
            <person name="Tamura T."/>
        </authorList>
    </citation>
    <scope>NUCLEOTIDE SEQUENCE</scope>
    <source>
        <strain evidence="2">NBRC 109076</strain>
    </source>
</reference>
<sequence length="88" mass="9646">MTEPTDILMTEQFLIYPNDSRGDVQAWGLTHVQAARYHARLGTYHARQARHYADKAVRSAKVPGIVGVAALVLLLLLIGVLLGGEHRG</sequence>
<keyword evidence="1" id="KW-0472">Membrane</keyword>
<organism evidence="2 3">
    <name type="scientific">Actinoplanes siamensis</name>
    <dbReference type="NCBI Taxonomy" id="1223317"/>
    <lineage>
        <taxon>Bacteria</taxon>
        <taxon>Bacillati</taxon>
        <taxon>Actinomycetota</taxon>
        <taxon>Actinomycetes</taxon>
        <taxon>Micromonosporales</taxon>
        <taxon>Micromonosporaceae</taxon>
        <taxon>Actinoplanes</taxon>
    </lineage>
</organism>
<keyword evidence="3" id="KW-1185">Reference proteome</keyword>
<gene>
    <name evidence="2" type="ORF">Asi03nite_62320</name>
</gene>
<accession>A0A919TNG0</accession>
<comment type="caution">
    <text evidence="2">The sequence shown here is derived from an EMBL/GenBank/DDBJ whole genome shotgun (WGS) entry which is preliminary data.</text>
</comment>
<evidence type="ECO:0000313" key="3">
    <source>
        <dbReference type="Proteomes" id="UP000629619"/>
    </source>
</evidence>
<proteinExistence type="predicted"/>
<protein>
    <submittedName>
        <fullName evidence="2">Uncharacterized protein</fullName>
    </submittedName>
</protein>
<evidence type="ECO:0000256" key="1">
    <source>
        <dbReference type="SAM" id="Phobius"/>
    </source>
</evidence>
<keyword evidence="1" id="KW-1133">Transmembrane helix</keyword>
<dbReference type="Proteomes" id="UP000629619">
    <property type="component" value="Unassembled WGS sequence"/>
</dbReference>
<feature type="transmembrane region" description="Helical" evidence="1">
    <location>
        <begin position="62"/>
        <end position="82"/>
    </location>
</feature>
<name>A0A919TNG0_9ACTN</name>
<dbReference type="RefSeq" id="WP_203684043.1">
    <property type="nucleotide sequence ID" value="NZ_BOMW01000066.1"/>
</dbReference>
<dbReference type="AlphaFoldDB" id="A0A919TNG0"/>
<keyword evidence="1" id="KW-0812">Transmembrane</keyword>
<dbReference type="EMBL" id="BOMW01000066">
    <property type="protein sequence ID" value="GIF08694.1"/>
    <property type="molecule type" value="Genomic_DNA"/>
</dbReference>
<evidence type="ECO:0000313" key="2">
    <source>
        <dbReference type="EMBL" id="GIF08694.1"/>
    </source>
</evidence>